<evidence type="ECO:0000259" key="2">
    <source>
        <dbReference type="SMART" id="SM00363"/>
    </source>
</evidence>
<sequence length="258" mass="28201">MHRGGQGLAADEQVFLKRMADLARRASQKGIWTLSAFLSPREAELARLAAKRESILVHANGGFPGAERVRILFADAQDVERDAFEIASLSITCGAQEQMTHGQVLGSILGLGLNRDVLGDLLVAGNTAHVFCTEAIKPFLLATLLRVGPHAVRVVETRESLGFQNGFEHWEERQFTVSSLRLDAFLAHAFSMSRNKAVEPIHAGLVQVNHRVSDDPSTPLCEGDLISLRGFGRAKVLELMGTSKKGRLVIRAGRMRSK</sequence>
<dbReference type="RefSeq" id="WP_067716800.1">
    <property type="nucleotide sequence ID" value="NZ_LPVJ01000048.1"/>
</dbReference>
<comment type="caution">
    <text evidence="3">The sequence shown here is derived from an EMBL/GenBank/DDBJ whole genome shotgun (WGS) entry which is preliminary data.</text>
</comment>
<proteinExistence type="predicted"/>
<dbReference type="Gene3D" id="3.30.1370.160">
    <property type="match status" value="1"/>
</dbReference>
<keyword evidence="4" id="KW-1185">Reference proteome</keyword>
<feature type="domain" description="RNA-binding S4" evidence="2">
    <location>
        <begin position="180"/>
        <end position="237"/>
    </location>
</feature>
<dbReference type="Gene3D" id="3.10.290.10">
    <property type="entry name" value="RNA-binding S4 domain"/>
    <property type="match status" value="1"/>
</dbReference>
<reference evidence="3 4" key="1">
    <citation type="submission" date="2015-12" db="EMBL/GenBank/DDBJ databases">
        <title>Draft genome sequence of Acidibacillus ferrooxidans ITV001, isolated from a chalcopyrite acid mine drainage site in Brazil.</title>
        <authorList>
            <person name="Dall'Agnol H."/>
            <person name="Nancucheo I."/>
            <person name="Johnson B."/>
            <person name="Oliveira R."/>
            <person name="Leite L."/>
            <person name="Pylro V."/>
            <person name="Nunes G.L."/>
            <person name="Tzotzos G."/>
            <person name="Fernandes G.R."/>
            <person name="Dutra J."/>
            <person name="Orellana S.C."/>
            <person name="Oliveira G."/>
        </authorList>
    </citation>
    <scope>NUCLEOTIDE SEQUENCE [LARGE SCALE GENOMIC DNA]</scope>
    <source>
        <strain evidence="4">ITV01</strain>
    </source>
</reference>
<protein>
    <recommendedName>
        <fullName evidence="2">RNA-binding S4 domain-containing protein</fullName>
    </recommendedName>
</protein>
<dbReference type="InterPro" id="IPR012677">
    <property type="entry name" value="Nucleotide-bd_a/b_plait_sf"/>
</dbReference>
<evidence type="ECO:0000256" key="1">
    <source>
        <dbReference type="PROSITE-ProRule" id="PRU00182"/>
    </source>
</evidence>
<dbReference type="EMBL" id="LPVJ01000048">
    <property type="protein sequence ID" value="KUO95572.1"/>
    <property type="molecule type" value="Genomic_DNA"/>
</dbReference>
<dbReference type="PANTHER" id="PTHR13633:SF3">
    <property type="entry name" value="MITOCHONDRIAL TRANSCRIPTION RESCUE FACTOR 1"/>
    <property type="match status" value="1"/>
</dbReference>
<dbReference type="GO" id="GO:0003723">
    <property type="term" value="F:RNA binding"/>
    <property type="evidence" value="ECO:0007669"/>
    <property type="project" value="UniProtKB-KW"/>
</dbReference>
<dbReference type="AlphaFoldDB" id="A0A101XQE3"/>
<dbReference type="Pfam" id="PF17774">
    <property type="entry name" value="YlmH_RBD"/>
    <property type="match status" value="1"/>
</dbReference>
<organism evidence="3 4">
    <name type="scientific">Ferroacidibacillus organovorans</name>
    <dbReference type="NCBI Taxonomy" id="1765683"/>
    <lineage>
        <taxon>Bacteria</taxon>
        <taxon>Bacillati</taxon>
        <taxon>Bacillota</taxon>
        <taxon>Bacilli</taxon>
        <taxon>Bacillales</taxon>
        <taxon>Alicyclobacillaceae</taxon>
        <taxon>Ferroacidibacillus</taxon>
    </lineage>
</organism>
<name>A0A101XQE3_9BACL</name>
<dbReference type="InterPro" id="IPR002942">
    <property type="entry name" value="S4_RNA-bd"/>
</dbReference>
<gene>
    <name evidence="3" type="ORF">ATW55_06740</name>
</gene>
<dbReference type="PROSITE" id="PS50889">
    <property type="entry name" value="S4"/>
    <property type="match status" value="1"/>
</dbReference>
<dbReference type="CDD" id="cd00165">
    <property type="entry name" value="S4"/>
    <property type="match status" value="1"/>
</dbReference>
<dbReference type="Gene3D" id="3.30.70.330">
    <property type="match status" value="1"/>
</dbReference>
<dbReference type="InterPro" id="IPR040591">
    <property type="entry name" value="RqcP2_RBD"/>
</dbReference>
<keyword evidence="1" id="KW-0694">RNA-binding</keyword>
<dbReference type="InterPro" id="IPR036986">
    <property type="entry name" value="S4_RNA-bd_sf"/>
</dbReference>
<dbReference type="PANTHER" id="PTHR13633">
    <property type="entry name" value="MITOCHONDRIAL TRANSCRIPTION RESCUE FACTOR 1"/>
    <property type="match status" value="1"/>
</dbReference>
<evidence type="ECO:0000313" key="3">
    <source>
        <dbReference type="EMBL" id="KUO95572.1"/>
    </source>
</evidence>
<evidence type="ECO:0000313" key="4">
    <source>
        <dbReference type="Proteomes" id="UP000053557"/>
    </source>
</evidence>
<dbReference type="Proteomes" id="UP000053557">
    <property type="component" value="Unassembled WGS sequence"/>
</dbReference>
<accession>A0A101XQE3</accession>
<dbReference type="OrthoDB" id="9812787at2"/>
<dbReference type="SMART" id="SM00363">
    <property type="entry name" value="S4"/>
    <property type="match status" value="1"/>
</dbReference>
<dbReference type="Pfam" id="PF01479">
    <property type="entry name" value="S4"/>
    <property type="match status" value="1"/>
</dbReference>
<dbReference type="SUPFAM" id="SSF55174">
    <property type="entry name" value="Alpha-L RNA-binding motif"/>
    <property type="match status" value="1"/>
</dbReference>